<feature type="non-terminal residue" evidence="1">
    <location>
        <position position="148"/>
    </location>
</feature>
<proteinExistence type="predicted"/>
<sequence>MARFPITEADVLALAQAMGSGLTANVAVYPVPPVLPAALTTLVSAYTTAKNAAIAAQAAAEQATADKDDALQDLIDAMKSDLRYAENTVDYDDEKLKLIGWAGRKAAAPLAAPGQARLLEAPRQGEGWVFLDWKKPVVGGSVSAYKVM</sequence>
<gene>
    <name evidence="1" type="ORF">S01H4_46482</name>
</gene>
<comment type="caution">
    <text evidence="1">The sequence shown here is derived from an EMBL/GenBank/DDBJ whole genome shotgun (WGS) entry which is preliminary data.</text>
</comment>
<evidence type="ECO:0000313" key="1">
    <source>
        <dbReference type="EMBL" id="GAG91644.1"/>
    </source>
</evidence>
<accession>X1B795</accession>
<protein>
    <recommendedName>
        <fullName evidence="2">Fibronectin type-III domain-containing protein</fullName>
    </recommendedName>
</protein>
<organism evidence="1">
    <name type="scientific">marine sediment metagenome</name>
    <dbReference type="NCBI Taxonomy" id="412755"/>
    <lineage>
        <taxon>unclassified sequences</taxon>
        <taxon>metagenomes</taxon>
        <taxon>ecological metagenomes</taxon>
    </lineage>
</organism>
<dbReference type="EMBL" id="BART01025980">
    <property type="protein sequence ID" value="GAG91644.1"/>
    <property type="molecule type" value="Genomic_DNA"/>
</dbReference>
<evidence type="ECO:0008006" key="2">
    <source>
        <dbReference type="Google" id="ProtNLM"/>
    </source>
</evidence>
<name>X1B795_9ZZZZ</name>
<dbReference type="AlphaFoldDB" id="X1B795"/>
<reference evidence="1" key="1">
    <citation type="journal article" date="2014" name="Front. Microbiol.">
        <title>High frequency of phylogenetically diverse reductive dehalogenase-homologous genes in deep subseafloor sedimentary metagenomes.</title>
        <authorList>
            <person name="Kawai M."/>
            <person name="Futagami T."/>
            <person name="Toyoda A."/>
            <person name="Takaki Y."/>
            <person name="Nishi S."/>
            <person name="Hori S."/>
            <person name="Arai W."/>
            <person name="Tsubouchi T."/>
            <person name="Morono Y."/>
            <person name="Uchiyama I."/>
            <person name="Ito T."/>
            <person name="Fujiyama A."/>
            <person name="Inagaki F."/>
            <person name="Takami H."/>
        </authorList>
    </citation>
    <scope>NUCLEOTIDE SEQUENCE</scope>
    <source>
        <strain evidence="1">Expedition CK06-06</strain>
    </source>
</reference>